<dbReference type="InterPro" id="IPR011990">
    <property type="entry name" value="TPR-like_helical_dom_sf"/>
</dbReference>
<dbReference type="Proteomes" id="UP000236173">
    <property type="component" value="Unassembled WGS sequence"/>
</dbReference>
<dbReference type="SUPFAM" id="SSF48452">
    <property type="entry name" value="TPR-like"/>
    <property type="match status" value="1"/>
</dbReference>
<evidence type="ECO:0000313" key="2">
    <source>
        <dbReference type="Proteomes" id="UP000236173"/>
    </source>
</evidence>
<proteinExistence type="predicted"/>
<dbReference type="EMBL" id="BEHT01000005">
    <property type="protein sequence ID" value="GBC98075.1"/>
    <property type="molecule type" value="Genomic_DNA"/>
</dbReference>
<accession>A0A2H5XA84</accession>
<sequence length="295" mass="33873">MKCSWITKVNVVVLSLWVMMTLGNGQKFKATQEITERLKKAYAYYCQGQYEQALNSALPIYQKDPDIWVAWWPKWVYRVVKGPIPDPYQKSEIMRLTVKSYEEGRSLNLSAYRKTANARQLVADSYFALGRFQEALPIYEEIEQLFGKGPALLPGKSRMCRRYIAQGYRPPQPPPKNTWRPLPLRFREEDYFILVPLEEACKVLGLGCSIAPNTKVAGGKGIRVTKPDAPNITWRLFLGHPIVERLENGKGHTEGIAYAPFEEDGKVWVPFYWLARQAGIRGWEVRNGKIYVAPK</sequence>
<name>A0A2H5XA84_9BACT</name>
<organism evidence="1 2">
    <name type="scientific">Candidatus Fervidibacter japonicus</name>
    <dbReference type="NCBI Taxonomy" id="2035412"/>
    <lineage>
        <taxon>Bacteria</taxon>
        <taxon>Candidatus Fervidibacterota</taxon>
        <taxon>Candidatus Fervidibacter</taxon>
    </lineage>
</organism>
<reference evidence="2" key="1">
    <citation type="submission" date="2017-09" db="EMBL/GenBank/DDBJ databases">
        <title>Metaegenomics of thermophilic ammonia-oxidizing enrichment culture.</title>
        <authorList>
            <person name="Kato S."/>
            <person name="Suzuki K."/>
        </authorList>
    </citation>
    <scope>NUCLEOTIDE SEQUENCE [LARGE SCALE GENOMIC DNA]</scope>
</reference>
<comment type="caution">
    <text evidence="1">The sequence shown here is derived from an EMBL/GenBank/DDBJ whole genome shotgun (WGS) entry which is preliminary data.</text>
</comment>
<dbReference type="AlphaFoldDB" id="A0A2H5XA84"/>
<protein>
    <submittedName>
        <fullName evidence="1">Uncharacterized protein</fullName>
    </submittedName>
</protein>
<evidence type="ECO:0000313" key="1">
    <source>
        <dbReference type="EMBL" id="GBC98075.1"/>
    </source>
</evidence>
<gene>
    <name evidence="1" type="ORF">HRbin17_00570</name>
</gene>
<dbReference type="Gene3D" id="1.25.40.10">
    <property type="entry name" value="Tetratricopeptide repeat domain"/>
    <property type="match status" value="1"/>
</dbReference>